<evidence type="ECO:0000313" key="1">
    <source>
        <dbReference type="EMBL" id="SVB36014.1"/>
    </source>
</evidence>
<feature type="non-terminal residue" evidence="1">
    <location>
        <position position="34"/>
    </location>
</feature>
<reference evidence="1" key="1">
    <citation type="submission" date="2018-05" db="EMBL/GenBank/DDBJ databases">
        <authorList>
            <person name="Lanie J.A."/>
            <person name="Ng W.-L."/>
            <person name="Kazmierczak K.M."/>
            <person name="Andrzejewski T.M."/>
            <person name="Davidsen T.M."/>
            <person name="Wayne K.J."/>
            <person name="Tettelin H."/>
            <person name="Glass J.I."/>
            <person name="Rusch D."/>
            <person name="Podicherti R."/>
            <person name="Tsui H.-C.T."/>
            <person name="Winkler M.E."/>
        </authorList>
    </citation>
    <scope>NUCLEOTIDE SEQUENCE</scope>
</reference>
<protein>
    <submittedName>
        <fullName evidence="1">Uncharacterized protein</fullName>
    </submittedName>
</protein>
<organism evidence="1">
    <name type="scientific">marine metagenome</name>
    <dbReference type="NCBI Taxonomy" id="408172"/>
    <lineage>
        <taxon>unclassified sequences</taxon>
        <taxon>metagenomes</taxon>
        <taxon>ecological metagenomes</taxon>
    </lineage>
</organism>
<dbReference type="AlphaFoldDB" id="A0A382DDF0"/>
<gene>
    <name evidence="1" type="ORF">METZ01_LOCUS188868</name>
</gene>
<proteinExistence type="predicted"/>
<accession>A0A382DDF0</accession>
<dbReference type="EMBL" id="UINC01038669">
    <property type="protein sequence ID" value="SVB36014.1"/>
    <property type="molecule type" value="Genomic_DNA"/>
</dbReference>
<name>A0A382DDF0_9ZZZZ</name>
<sequence>MKKLFILLLLILLPLHGVIFAKEKLVISTWGYNG</sequence>